<protein>
    <recommendedName>
        <fullName evidence="1">VOC domain-containing protein</fullName>
    </recommendedName>
</protein>
<evidence type="ECO:0000259" key="1">
    <source>
        <dbReference type="PROSITE" id="PS51819"/>
    </source>
</evidence>
<dbReference type="PROSITE" id="PS51819">
    <property type="entry name" value="VOC"/>
    <property type="match status" value="2"/>
</dbReference>
<evidence type="ECO:0000313" key="2">
    <source>
        <dbReference type="EMBL" id="KDO35635.1"/>
    </source>
</evidence>
<accession>A0A067D2C1</accession>
<dbReference type="InterPro" id="IPR037523">
    <property type="entry name" value="VOC_core"/>
</dbReference>
<dbReference type="RefSeq" id="XP_012193963.1">
    <property type="nucleotide sequence ID" value="XM_012338573.1"/>
</dbReference>
<dbReference type="STRING" id="695850.A0A067D2C1"/>
<dbReference type="InterPro" id="IPR004360">
    <property type="entry name" value="Glyas_Fos-R_dOase_dom"/>
</dbReference>
<dbReference type="GeneID" id="24123118"/>
<dbReference type="OrthoDB" id="16820at2759"/>
<dbReference type="SUPFAM" id="SSF54593">
    <property type="entry name" value="Glyoxalase/Bleomycin resistance protein/Dihydroxybiphenyl dioxygenase"/>
    <property type="match status" value="2"/>
</dbReference>
<feature type="domain" description="VOC" evidence="1">
    <location>
        <begin position="14"/>
        <end position="173"/>
    </location>
</feature>
<evidence type="ECO:0000313" key="3">
    <source>
        <dbReference type="Proteomes" id="UP000030745"/>
    </source>
</evidence>
<dbReference type="Proteomes" id="UP000030745">
    <property type="component" value="Unassembled WGS sequence"/>
</dbReference>
<feature type="domain" description="VOC" evidence="1">
    <location>
        <begin position="166"/>
        <end position="304"/>
    </location>
</feature>
<dbReference type="Pfam" id="PF00903">
    <property type="entry name" value="Glyoxalase"/>
    <property type="match status" value="2"/>
</dbReference>
<dbReference type="OMA" id="AYHAGNT"/>
<organism evidence="2 3">
    <name type="scientific">Saprolegnia parasitica (strain CBS 223.65)</name>
    <dbReference type="NCBI Taxonomy" id="695850"/>
    <lineage>
        <taxon>Eukaryota</taxon>
        <taxon>Sar</taxon>
        <taxon>Stramenopiles</taxon>
        <taxon>Oomycota</taxon>
        <taxon>Saprolegniomycetes</taxon>
        <taxon>Saprolegniales</taxon>
        <taxon>Saprolegniaceae</taxon>
        <taxon>Saprolegnia</taxon>
    </lineage>
</organism>
<keyword evidence="3" id="KW-1185">Reference proteome</keyword>
<dbReference type="VEuPathDB" id="FungiDB:SPRG_00479"/>
<dbReference type="PANTHER" id="PTHR10374">
    <property type="entry name" value="LACTOYLGLUTATHIONE LYASE GLYOXALASE I"/>
    <property type="match status" value="1"/>
</dbReference>
<dbReference type="Gene3D" id="3.10.180.10">
    <property type="entry name" value="2,3-Dihydroxybiphenyl 1,2-Dioxygenase, domain 1"/>
    <property type="match status" value="2"/>
</dbReference>
<reference evidence="2 3" key="1">
    <citation type="journal article" date="2013" name="PLoS Genet.">
        <title>Distinctive expansion of potential virulence genes in the genome of the oomycete fish pathogen Saprolegnia parasitica.</title>
        <authorList>
            <person name="Jiang R.H."/>
            <person name="de Bruijn I."/>
            <person name="Haas B.J."/>
            <person name="Belmonte R."/>
            <person name="Lobach L."/>
            <person name="Christie J."/>
            <person name="van den Ackerveken G."/>
            <person name="Bottin A."/>
            <person name="Bulone V."/>
            <person name="Diaz-Moreno S.M."/>
            <person name="Dumas B."/>
            <person name="Fan L."/>
            <person name="Gaulin E."/>
            <person name="Govers F."/>
            <person name="Grenville-Briggs L.J."/>
            <person name="Horner N.R."/>
            <person name="Levin J.Z."/>
            <person name="Mammella M."/>
            <person name="Meijer H.J."/>
            <person name="Morris P."/>
            <person name="Nusbaum C."/>
            <person name="Oome S."/>
            <person name="Phillips A.J."/>
            <person name="van Rooyen D."/>
            <person name="Rzeszutek E."/>
            <person name="Saraiva M."/>
            <person name="Secombes C.J."/>
            <person name="Seidl M.F."/>
            <person name="Snel B."/>
            <person name="Stassen J.H."/>
            <person name="Sykes S."/>
            <person name="Tripathy S."/>
            <person name="van den Berg H."/>
            <person name="Vega-Arreguin J.C."/>
            <person name="Wawra S."/>
            <person name="Young S.K."/>
            <person name="Zeng Q."/>
            <person name="Dieguez-Uribeondo J."/>
            <person name="Russ C."/>
            <person name="Tyler B.M."/>
            <person name="van West P."/>
        </authorList>
    </citation>
    <scope>NUCLEOTIDE SEQUENCE [LARGE SCALE GENOMIC DNA]</scope>
    <source>
        <strain evidence="2 3">CBS 223.65</strain>
    </source>
</reference>
<dbReference type="AlphaFoldDB" id="A0A067D2C1"/>
<sequence>MASQRLATSLKTVIFNQTMLRVKDPKKSVAFYEKHFNMTLAHAAHFSDFSLYFLVSLPTTTLPASKKTIDYVWSGEYGCTLELTHNHGTEADPAFAYHAGNTAPLSCFGYVGFKVPSGRLGAARVALEADGFVAADDKAALVTADPDGYTVRIEERSTAATNPNPSWHRSMIRVRDGKASAEFYQRICGLSLYGTQRNEDDQSTSYFLGSVVQDASSPTWLADQLGTVLELRQFDNAPAEYLNGNTEPHRGFGHLALIVDDVYETCAAMEELGVQFQKKPDDGRMKGLAFIKDIDGYWIEIIRRQPLAA</sequence>
<dbReference type="KEGG" id="spar:SPRG_00479"/>
<dbReference type="CDD" id="cd07233">
    <property type="entry name" value="GlxI_Zn"/>
    <property type="match status" value="1"/>
</dbReference>
<dbReference type="EMBL" id="KK583189">
    <property type="protein sequence ID" value="KDO35635.1"/>
    <property type="molecule type" value="Genomic_DNA"/>
</dbReference>
<dbReference type="InterPro" id="IPR029068">
    <property type="entry name" value="Glyas_Bleomycin-R_OHBP_Dase"/>
</dbReference>
<proteinExistence type="predicted"/>
<name>A0A067D2C1_SAPPC</name>
<gene>
    <name evidence="2" type="ORF">SPRG_00479</name>
</gene>
<dbReference type="PANTHER" id="PTHR10374:SF30">
    <property type="entry name" value="LACTOYLGLUTATHIONE LYASE"/>
    <property type="match status" value="1"/>
</dbReference>